<evidence type="ECO:0000259" key="9">
    <source>
        <dbReference type="PROSITE" id="PS50125"/>
    </source>
</evidence>
<keyword evidence="6 7" id="KW-0456">Lyase</keyword>
<organism evidence="10 11">
    <name type="scientific">Tetrabaena socialis</name>
    <dbReference type="NCBI Taxonomy" id="47790"/>
    <lineage>
        <taxon>Eukaryota</taxon>
        <taxon>Viridiplantae</taxon>
        <taxon>Chlorophyta</taxon>
        <taxon>core chlorophytes</taxon>
        <taxon>Chlorophyceae</taxon>
        <taxon>CS clade</taxon>
        <taxon>Chlamydomonadales</taxon>
        <taxon>Tetrabaenaceae</taxon>
        <taxon>Tetrabaena</taxon>
    </lineage>
</organism>
<keyword evidence="11" id="KW-1185">Reference proteome</keyword>
<evidence type="ECO:0000256" key="6">
    <source>
        <dbReference type="ARBA" id="ARBA00023239"/>
    </source>
</evidence>
<gene>
    <name evidence="10" type="ORF">TSOC_011038</name>
</gene>
<feature type="region of interest" description="Disordered" evidence="8">
    <location>
        <begin position="1727"/>
        <end position="1776"/>
    </location>
</feature>
<dbReference type="GO" id="GO:0001653">
    <property type="term" value="F:peptide receptor activity"/>
    <property type="evidence" value="ECO:0007669"/>
    <property type="project" value="TreeGrafter"/>
</dbReference>
<dbReference type="GO" id="GO:0035556">
    <property type="term" value="P:intracellular signal transduction"/>
    <property type="evidence" value="ECO:0007669"/>
    <property type="project" value="InterPro"/>
</dbReference>
<evidence type="ECO:0000313" key="11">
    <source>
        <dbReference type="Proteomes" id="UP000236333"/>
    </source>
</evidence>
<keyword evidence="2" id="KW-0812">Transmembrane</keyword>
<dbReference type="PANTHER" id="PTHR11920">
    <property type="entry name" value="GUANYLYL CYCLASE"/>
    <property type="match status" value="1"/>
</dbReference>
<sequence>MRALLCCFRQPDELSGDELLVVGACSVSFGAPASVLAAGSVTSAKAAPAIEAAQPAPLDEADANGDLAPLAFAEVPAASTDYGTLLRVVSSCGSPAALLLLEGTRGELPPDALLSSRHDGLPPELVPWGLKQQGVELGRLDLGGLDPHAAPHSGGAGVTCDVAAAFGSVVPRDSEDGAALLRRRAQAAYAGCTSLRLTAIHLNEPLSSLLGCHTPLDYQLMLARLAAEEPLLHAALRDGCRTALEGGAAASGGGGGDVTGGGGQALVIAGHPLPSRRTALAVTLQPLIVTAAPTVQQQHVDCFSSDRHSGLGAAEAPGSVAVAVVLRYQQPPPAAAAEASTYGTTPTKRTAAPLDEQLQRAYAVLGALPGMVTLLTVDGQAVLYQNAESLSYMGARTRTAAAERDGGGGYDQISSCSTVFDGNTKSGDGDGGGAVLRELFEAAAEGQMEDMLACVAAGGGTWRGIVQVPALPAAAGHSPVAVRARPAGALSAEDGRRPVLARAISSLPATPHSPRGPAGGVAEAKAETSPPASAAGLKAAPRGRGDAKRWPLRLLSARPPRKSVLGRDGSGGGANASVGGGSSPVPIPPGAAGASRDGGGSEGGTLLRMVERALSASVFAPLVSGGVAHSPRSATRPPQVPPRPQQQGRQQGRPPLAGLAGEWQSSMPSTLAEAAAAGLDLGGSVGGGGSALFGPASSGAGGSSRQPHCHVVSTFDSDASVLFGGGGSQYCMLPAAAGLGSIGSVVEMATAPAYMMDAACGSPTAATQPAIMMSAGHGHDLGPPPAAPLRAAAATADGTASGPNAAHRRPEAAATLDGMASGPADTGSFGVSRRPAGLATADGHGGYLYAGHRNPQTRASVDAPYVPASAAAAAVAARARPSIDNHNLSVAPAGRRRITFSARSAPRGGPLASASGGTAPLSTSTWGLLEQELNRRQVRGNSGASPAAAAAGEQRSGQARGGVGTWRGGGGLLTQLGGQSSLPAEATAFGIASSGDGGAAWSPADASPHIPARVRMQQDLASSQLSGSAGLPNRCRTVGSRDPSARFMSLVSAAANNPGGGSSQACSRTGSITGISMAAASSGGGSRAAAAGARVYESAGGGVAGRRMHLLAGLGGEGGGAGGVRAVAEEPAPLAAAGAGGGAAAAAAAAAAGPERQQQPPQPKELPGSEGWVQAGAVPDGPAAPPQPRGPDKPWSLSAGAVAGDGSGGGEWPASGGKPMRVTALTATAATATATATAAAAAEPVIVAAAVLEGPIAAAASAPEGPIAAAAAGAGGGCERVWHEVAARRLVDPGTGRPALLLVAVDVTARVEAERRIAEVLDAEHRLLESIFPRHVLEAAAHRQQQYDHPHKADSYDMEALHDDLQVSGILPALGAGGVPTSAIVAGGSGRCRGLLVQMPLASECSSLATYHPHTTILFADIVRREGGAEGIGGHGGQVGFTEMCHSVPPTTVMRFLNLLYSRLDTLLDKYDVYKVETIGDCYMVAGGLMMRDADGFTTVRGTQSPVDEEHAVKALAFARAMLREAARVTLPTTGRPVVLRIGLHSGSVMSGIVGSRMPRFCLFGDTVNTASRMESTCRLGSIHVSAATWECLPDEEKEEEEEEAEGDEGSSREGKEAKGMWKATGGVQVKGVGMMNTYSWEPHRAATATAAAAARTPRHLRITPRHRGSITGRAPGGPAAVMGSYSSGGVAGGSARVLNGVVGAGSGRLAVASRVRRASCATYHASAAGQQGAGAPPGGAYGEAGPGGAATVRSGPGGSGSDGAHTGTGTAGGGQAAAAVGSKLDFSRRYGAGSLYDAHDLEPARTSAPLPPPQHLAGRQQQQQQRQEEHRQQQQQEEQHEQQQRQEGQRQQKEKEDQLDQQQEQRHLRNQQLQQQRQEEQRQQQQQQEQQDQQQEQRHLRNQQLQQQRQEEHRQQQQQEEQQEQQQEHRHRRQQQLQQQRQEEHRQQQQQEEQQEQQQEHRHRRQQQLQQQRQEEHRQQQQQEEQQEQQQEHRQQQQQQEDRQEPEHRNYRNQLLVRVGASEDNLNRSIDEGDGRSSRPSGCSSHAVWL</sequence>
<feature type="region of interest" description="Disordered" evidence="8">
    <location>
        <begin position="1591"/>
        <end position="1621"/>
    </location>
</feature>
<dbReference type="SMART" id="SM00044">
    <property type="entry name" value="CYCc"/>
    <property type="match status" value="1"/>
</dbReference>
<evidence type="ECO:0000256" key="8">
    <source>
        <dbReference type="SAM" id="MobiDB-lite"/>
    </source>
</evidence>
<dbReference type="CDD" id="cd07302">
    <property type="entry name" value="CHD"/>
    <property type="match status" value="1"/>
</dbReference>
<feature type="compositionally biased region" description="Gly residues" evidence="8">
    <location>
        <begin position="568"/>
        <end position="582"/>
    </location>
</feature>
<feature type="compositionally biased region" description="Gly residues" evidence="8">
    <location>
        <begin position="959"/>
        <end position="968"/>
    </location>
</feature>
<dbReference type="Pfam" id="PF00211">
    <property type="entry name" value="Guanylate_cyc"/>
    <property type="match status" value="1"/>
</dbReference>
<dbReference type="InterPro" id="IPR001054">
    <property type="entry name" value="A/G_cyclase"/>
</dbReference>
<feature type="region of interest" description="Disordered" evidence="8">
    <location>
        <begin position="1019"/>
        <end position="1042"/>
    </location>
</feature>
<feature type="compositionally biased region" description="Basic and acidic residues" evidence="8">
    <location>
        <begin position="1991"/>
        <end position="2011"/>
    </location>
</feature>
<keyword evidence="4" id="KW-1133">Transmembrane helix</keyword>
<evidence type="ECO:0000256" key="1">
    <source>
        <dbReference type="ARBA" id="ARBA00004370"/>
    </source>
</evidence>
<comment type="similarity">
    <text evidence="7">Belongs to the adenylyl cyclase class-4/guanylyl cyclase family.</text>
</comment>
<feature type="region of interest" description="Disordered" evidence="8">
    <location>
        <begin position="1148"/>
        <end position="1219"/>
    </location>
</feature>
<dbReference type="GO" id="GO:0004383">
    <property type="term" value="F:guanylate cyclase activity"/>
    <property type="evidence" value="ECO:0007669"/>
    <property type="project" value="TreeGrafter"/>
</dbReference>
<dbReference type="GO" id="GO:0007168">
    <property type="term" value="P:receptor guanylyl cyclase signaling pathway"/>
    <property type="evidence" value="ECO:0007669"/>
    <property type="project" value="TreeGrafter"/>
</dbReference>
<feature type="compositionally biased region" description="Low complexity" evidence="8">
    <location>
        <begin position="1884"/>
        <end position="1895"/>
    </location>
</feature>
<feature type="region of interest" description="Disordered" evidence="8">
    <location>
        <begin position="505"/>
        <end position="604"/>
    </location>
</feature>
<dbReference type="Proteomes" id="UP000236333">
    <property type="component" value="Unassembled WGS sequence"/>
</dbReference>
<feature type="compositionally biased region" description="Basic and acidic residues" evidence="8">
    <location>
        <begin position="1610"/>
        <end position="1620"/>
    </location>
</feature>
<feature type="region of interest" description="Disordered" evidence="8">
    <location>
        <begin position="627"/>
        <end position="662"/>
    </location>
</feature>
<comment type="caution">
    <text evidence="10">The sequence shown here is derived from an EMBL/GenBank/DDBJ whole genome shotgun (WGS) entry which is preliminary data.</text>
</comment>
<evidence type="ECO:0000256" key="2">
    <source>
        <dbReference type="ARBA" id="ARBA00022692"/>
    </source>
</evidence>
<keyword evidence="5" id="KW-0472">Membrane</keyword>
<feature type="region of interest" description="Disordered" evidence="8">
    <location>
        <begin position="779"/>
        <end position="836"/>
    </location>
</feature>
<dbReference type="EMBL" id="PGGS01000573">
    <property type="protein sequence ID" value="PNH02932.1"/>
    <property type="molecule type" value="Genomic_DNA"/>
</dbReference>
<feature type="compositionally biased region" description="Acidic residues" evidence="8">
    <location>
        <begin position="1593"/>
        <end position="1609"/>
    </location>
</feature>
<dbReference type="PROSITE" id="PS00452">
    <property type="entry name" value="GUANYLATE_CYCLASE_1"/>
    <property type="match status" value="1"/>
</dbReference>
<feature type="region of interest" description="Disordered" evidence="8">
    <location>
        <begin position="1799"/>
        <end position="2051"/>
    </location>
</feature>
<feature type="compositionally biased region" description="Low complexity" evidence="8">
    <location>
        <begin position="1148"/>
        <end position="1159"/>
    </location>
</feature>
<dbReference type="GO" id="GO:0005886">
    <property type="term" value="C:plasma membrane"/>
    <property type="evidence" value="ECO:0007669"/>
    <property type="project" value="TreeGrafter"/>
</dbReference>
<feature type="compositionally biased region" description="Low complexity" evidence="8">
    <location>
        <begin position="1019"/>
        <end position="1031"/>
    </location>
</feature>
<feature type="compositionally biased region" description="Gly residues" evidence="8">
    <location>
        <begin position="1732"/>
        <end position="1749"/>
    </location>
</feature>
<dbReference type="PROSITE" id="PS50125">
    <property type="entry name" value="GUANYLATE_CYCLASE_2"/>
    <property type="match status" value="1"/>
</dbReference>
<feature type="domain" description="Guanylate cyclase" evidence="9">
    <location>
        <begin position="1416"/>
        <end position="1575"/>
    </location>
</feature>
<feature type="compositionally biased region" description="Basic and acidic residues" evidence="8">
    <location>
        <begin position="2026"/>
        <end position="2038"/>
    </location>
</feature>
<dbReference type="Gene3D" id="3.30.70.1230">
    <property type="entry name" value="Nucleotide cyclase"/>
    <property type="match status" value="1"/>
</dbReference>
<dbReference type="InterPro" id="IPR050401">
    <property type="entry name" value="Cyclic_nucleotide_synthase"/>
</dbReference>
<dbReference type="GO" id="GO:0004016">
    <property type="term" value="F:adenylate cyclase activity"/>
    <property type="evidence" value="ECO:0007669"/>
    <property type="project" value="TreeGrafter"/>
</dbReference>
<name>A0A2J7ZRN1_9CHLO</name>
<protein>
    <submittedName>
        <fullName evidence="10">Guanylate cyclase soluble subunit beta-2</fullName>
    </submittedName>
</protein>
<feature type="compositionally biased region" description="Basic and acidic residues" evidence="8">
    <location>
        <begin position="1827"/>
        <end position="1868"/>
    </location>
</feature>
<evidence type="ECO:0000256" key="3">
    <source>
        <dbReference type="ARBA" id="ARBA00022741"/>
    </source>
</evidence>
<proteinExistence type="inferred from homology"/>
<dbReference type="SUPFAM" id="SSF55073">
    <property type="entry name" value="Nucleotide cyclase"/>
    <property type="match status" value="1"/>
</dbReference>
<comment type="subcellular location">
    <subcellularLocation>
        <location evidence="1">Membrane</location>
    </subcellularLocation>
</comment>
<dbReference type="GO" id="GO:0000166">
    <property type="term" value="F:nucleotide binding"/>
    <property type="evidence" value="ECO:0007669"/>
    <property type="project" value="UniProtKB-KW"/>
</dbReference>
<accession>A0A2J7ZRN1</accession>
<dbReference type="PANTHER" id="PTHR11920:SF335">
    <property type="entry name" value="GUANYLATE CYCLASE"/>
    <property type="match status" value="1"/>
</dbReference>
<feature type="compositionally biased region" description="Low complexity" evidence="8">
    <location>
        <begin position="788"/>
        <end position="800"/>
    </location>
</feature>
<feature type="region of interest" description="Disordered" evidence="8">
    <location>
        <begin position="902"/>
        <end position="923"/>
    </location>
</feature>
<evidence type="ECO:0000256" key="7">
    <source>
        <dbReference type="RuleBase" id="RU000405"/>
    </source>
</evidence>
<dbReference type="InterPro" id="IPR029787">
    <property type="entry name" value="Nucleotide_cyclase"/>
</dbReference>
<evidence type="ECO:0000313" key="10">
    <source>
        <dbReference type="EMBL" id="PNH02932.1"/>
    </source>
</evidence>
<feature type="compositionally biased region" description="Low complexity" evidence="8">
    <location>
        <begin position="645"/>
        <end position="655"/>
    </location>
</feature>
<dbReference type="InterPro" id="IPR018297">
    <property type="entry name" value="A/G_cyclase_CS"/>
</dbReference>
<dbReference type="OrthoDB" id="60033at2759"/>
<feature type="region of interest" description="Disordered" evidence="8">
    <location>
        <begin position="937"/>
        <end position="968"/>
    </location>
</feature>
<keyword evidence="3" id="KW-0547">Nucleotide-binding</keyword>
<evidence type="ECO:0000256" key="5">
    <source>
        <dbReference type="ARBA" id="ARBA00023136"/>
    </source>
</evidence>
<feature type="compositionally biased region" description="Low complexity" evidence="8">
    <location>
        <begin position="939"/>
        <end position="958"/>
    </location>
</feature>
<reference evidence="10 11" key="1">
    <citation type="journal article" date="2017" name="Mol. Biol. Evol.">
        <title>The 4-celled Tetrabaena socialis nuclear genome reveals the essential components for genetic control of cell number at the origin of multicellularity in the volvocine lineage.</title>
        <authorList>
            <person name="Featherston J."/>
            <person name="Arakaki Y."/>
            <person name="Hanschen E.R."/>
            <person name="Ferris P.J."/>
            <person name="Michod R.E."/>
            <person name="Olson B.J.S.C."/>
            <person name="Nozaki H."/>
            <person name="Durand P.M."/>
        </authorList>
    </citation>
    <scope>NUCLEOTIDE SEQUENCE [LARGE SCALE GENOMIC DNA]</scope>
    <source>
        <strain evidence="10 11">NIES-571</strain>
    </source>
</reference>
<evidence type="ECO:0000256" key="4">
    <source>
        <dbReference type="ARBA" id="ARBA00022989"/>
    </source>
</evidence>